<gene>
    <name evidence="1" type="ORF">D8869_10425</name>
</gene>
<dbReference type="Proteomes" id="UP000280406">
    <property type="component" value="Unassembled WGS sequence"/>
</dbReference>
<dbReference type="AlphaFoldDB" id="A0AB74DRE2"/>
<accession>A0AB74DRE2</accession>
<evidence type="ECO:0000313" key="2">
    <source>
        <dbReference type="Proteomes" id="UP000280406"/>
    </source>
</evidence>
<protein>
    <recommendedName>
        <fullName evidence="3">DUF4238 domain-containing protein</fullName>
    </recommendedName>
</protein>
<dbReference type="EMBL" id="RJND01000008">
    <property type="protein sequence ID" value="RSI51299.1"/>
    <property type="molecule type" value="Genomic_DNA"/>
</dbReference>
<organism evidence="1 2">
    <name type="scientific">Streptococcus sanguinis</name>
    <dbReference type="NCBI Taxonomy" id="1305"/>
    <lineage>
        <taxon>Bacteria</taxon>
        <taxon>Bacillati</taxon>
        <taxon>Bacillota</taxon>
        <taxon>Bacilli</taxon>
        <taxon>Lactobacillales</taxon>
        <taxon>Streptococcaceae</taxon>
        <taxon>Streptococcus</taxon>
    </lineage>
</organism>
<proteinExistence type="predicted"/>
<evidence type="ECO:0008006" key="3">
    <source>
        <dbReference type="Google" id="ProtNLM"/>
    </source>
</evidence>
<dbReference type="InterPro" id="IPR025332">
    <property type="entry name" value="DUF4238"/>
</dbReference>
<dbReference type="RefSeq" id="WP_185756538.1">
    <property type="nucleotide sequence ID" value="NZ_CP076615.1"/>
</dbReference>
<evidence type="ECO:0000313" key="1">
    <source>
        <dbReference type="EMBL" id="RSI51299.1"/>
    </source>
</evidence>
<dbReference type="Pfam" id="PF14022">
    <property type="entry name" value="DUF4238"/>
    <property type="match status" value="1"/>
</dbReference>
<reference evidence="1 2" key="1">
    <citation type="submission" date="2018-11" db="EMBL/GenBank/DDBJ databases">
        <title>Species Designations Belie Phenotypic and Genotypic Heterogeneity in Oral Streptococci.</title>
        <authorList>
            <person name="Velsko I."/>
        </authorList>
    </citation>
    <scope>NUCLEOTIDE SEQUENCE [LARGE SCALE GENOMIC DNA]</scope>
    <source>
        <strain evidence="1 2">BCC37</strain>
    </source>
</reference>
<sequence length="292" mass="34072">MKNSNIKHHVVPQSYLKRFGRLNTNNKGSNIGVWSKKSSKCFIKAVKDVAYVKEYYSVNSKSDNKNYWEHRFSKELEQLYGTEIKTIISKINSKCSLNNLDKKILSKLIAFQFVRVPAFLDRQIEKGRNITEEIFKQYHFLFENLNKYERQKIFSLAETDNIKNQALEIIIDDVLPKSEEILSGKTWNIYINNLDIPLFTSDNPVVLYNFSTNSFDYNNNGLGRDDNIILFPLTHKILVHISPSSFSKIINESTTDTKDIKYISTINRLQIEHCTNEVYFPPEFIDSFNPNN</sequence>
<name>A0AB74DRE2_STRSA</name>
<comment type="caution">
    <text evidence="1">The sequence shown here is derived from an EMBL/GenBank/DDBJ whole genome shotgun (WGS) entry which is preliminary data.</text>
</comment>